<comment type="caution">
    <text evidence="3">The sequence shown here is derived from an EMBL/GenBank/DDBJ whole genome shotgun (WGS) entry which is preliminary data.</text>
</comment>
<sequence length="759" mass="84764">MTTDWDPSRDYDSQTFSEDFNLHGASGRSLDHPSVTRDHINILDLTDGRGDDNSIDNADLDLIADIVDGKAPHQSRNQRTPARWSAHQADDNSEGFKSPALRFGTPARQGSNLGPGAVTATAIPGKVTTKKIATTDIPPKPIFRSALKSTNNGANGNGGQTAKSKIGRHIQLPTEILNGDDEPDQPKQKPDHIDIRGRHEPEEQQSEQIEQAQREHKQEEQQEEEQEQERNQEEQGQEEQDQEEQDQGEQDQGQDQEGLVQEELDQGEQGQEEQDQDQDQEYSQDKDEDLSTIDTKGAAPTTVARSISSIPGPSRFTRITKNNVSPGKKSIATIPTPLDDGNEQVQKKIKELKAMLGRLGLLPLSSTLESSLDVLDVATVEKGGICETVDLLQKLGGMYEKQKEVIHQMTDQIIASETRSERDPEADEMIQEMARELKVVKAELDEMKKKNQILESNSANMARELRRAQAAREDSIQQTEQIKGRLLIDAESQVSGNWGSIEELLDKKADGSRIMLSKRQSQRSEVSPSPYWRAHIQKIERELQALKDKLDRQPASSSPSLGAASDTGGLEDKMDEILLDNQRLKQKNKSLAMELLRLQEANSADEQRSRDLKYKALLKDVMARLGVDHQQDVLPALNEIERTVRDLPNLRRFVAKAERIIWESEIIEGIVKVQKYSRSSLASDLDGAELSVKGISESHNKNGSSGPIIKAGRTCSRGYEETLQRLKEWSELLDVLNHVEFADDMEDESTITDTTQPLS</sequence>
<keyword evidence="1" id="KW-0175">Coiled coil</keyword>
<feature type="coiled-coil region" evidence="1">
    <location>
        <begin position="430"/>
        <end position="471"/>
    </location>
</feature>
<feature type="region of interest" description="Disordered" evidence="2">
    <location>
        <begin position="141"/>
        <end position="168"/>
    </location>
</feature>
<evidence type="ECO:0000256" key="2">
    <source>
        <dbReference type="SAM" id="MobiDB-lite"/>
    </source>
</evidence>
<dbReference type="Proteomes" id="UP000703661">
    <property type="component" value="Unassembled WGS sequence"/>
</dbReference>
<evidence type="ECO:0000313" key="4">
    <source>
        <dbReference type="Proteomes" id="UP000703661"/>
    </source>
</evidence>
<accession>A0A9P6MZP4</accession>
<feature type="region of interest" description="Disordered" evidence="2">
    <location>
        <begin position="549"/>
        <end position="569"/>
    </location>
</feature>
<feature type="compositionally biased region" description="Basic and acidic residues" evidence="2">
    <location>
        <begin position="1"/>
        <end position="12"/>
    </location>
</feature>
<protein>
    <submittedName>
        <fullName evidence="3">Uncharacterized protein</fullName>
    </submittedName>
</protein>
<evidence type="ECO:0000313" key="3">
    <source>
        <dbReference type="EMBL" id="KAG0019601.1"/>
    </source>
</evidence>
<feature type="region of interest" description="Disordered" evidence="2">
    <location>
        <begin position="1"/>
        <end position="31"/>
    </location>
</feature>
<feature type="compositionally biased region" description="Polar residues" evidence="2">
    <location>
        <begin position="303"/>
        <end position="325"/>
    </location>
</feature>
<reference evidence="3" key="1">
    <citation type="journal article" date="2020" name="Fungal Divers.">
        <title>Resolving the Mortierellaceae phylogeny through synthesis of multi-gene phylogenetics and phylogenomics.</title>
        <authorList>
            <person name="Vandepol N."/>
            <person name="Liber J."/>
            <person name="Desiro A."/>
            <person name="Na H."/>
            <person name="Kennedy M."/>
            <person name="Barry K."/>
            <person name="Grigoriev I.V."/>
            <person name="Miller A.N."/>
            <person name="O'Donnell K."/>
            <person name="Stajich J.E."/>
            <person name="Bonito G."/>
        </authorList>
    </citation>
    <scope>NUCLEOTIDE SEQUENCE</scope>
    <source>
        <strain evidence="3">NRRL 2769</strain>
    </source>
</reference>
<keyword evidence="4" id="KW-1185">Reference proteome</keyword>
<dbReference type="EMBL" id="JAAAID010000274">
    <property type="protein sequence ID" value="KAG0019601.1"/>
    <property type="molecule type" value="Genomic_DNA"/>
</dbReference>
<feature type="compositionally biased region" description="Low complexity" evidence="2">
    <location>
        <begin position="554"/>
        <end position="565"/>
    </location>
</feature>
<feature type="region of interest" description="Disordered" evidence="2">
    <location>
        <begin position="71"/>
        <end position="95"/>
    </location>
</feature>
<feature type="region of interest" description="Disordered" evidence="2">
    <location>
        <begin position="199"/>
        <end position="342"/>
    </location>
</feature>
<feature type="compositionally biased region" description="Acidic residues" evidence="2">
    <location>
        <begin position="235"/>
        <end position="291"/>
    </location>
</feature>
<organism evidence="3 4">
    <name type="scientific">Entomortierella chlamydospora</name>
    <dbReference type="NCBI Taxonomy" id="101097"/>
    <lineage>
        <taxon>Eukaryota</taxon>
        <taxon>Fungi</taxon>
        <taxon>Fungi incertae sedis</taxon>
        <taxon>Mucoromycota</taxon>
        <taxon>Mortierellomycotina</taxon>
        <taxon>Mortierellomycetes</taxon>
        <taxon>Mortierellales</taxon>
        <taxon>Mortierellaceae</taxon>
        <taxon>Entomortierella</taxon>
    </lineage>
</organism>
<name>A0A9P6MZP4_9FUNG</name>
<proteinExistence type="predicted"/>
<evidence type="ECO:0000256" key="1">
    <source>
        <dbReference type="SAM" id="Coils"/>
    </source>
</evidence>
<gene>
    <name evidence="3" type="ORF">BGZ80_005564</name>
</gene>
<dbReference type="AlphaFoldDB" id="A0A9P6MZP4"/>